<name>A0AAE0KH96_9PEZI</name>
<proteinExistence type="predicted"/>
<reference evidence="2" key="1">
    <citation type="journal article" date="2023" name="Mol. Phylogenet. Evol.">
        <title>Genome-scale phylogeny and comparative genomics of the fungal order Sordariales.</title>
        <authorList>
            <person name="Hensen N."/>
            <person name="Bonometti L."/>
            <person name="Westerberg I."/>
            <person name="Brannstrom I.O."/>
            <person name="Guillou S."/>
            <person name="Cros-Aarteil S."/>
            <person name="Calhoun S."/>
            <person name="Haridas S."/>
            <person name="Kuo A."/>
            <person name="Mondo S."/>
            <person name="Pangilinan J."/>
            <person name="Riley R."/>
            <person name="LaButti K."/>
            <person name="Andreopoulos B."/>
            <person name="Lipzen A."/>
            <person name="Chen C."/>
            <person name="Yan M."/>
            <person name="Daum C."/>
            <person name="Ng V."/>
            <person name="Clum A."/>
            <person name="Steindorff A."/>
            <person name="Ohm R.A."/>
            <person name="Martin F."/>
            <person name="Silar P."/>
            <person name="Natvig D.O."/>
            <person name="Lalanne C."/>
            <person name="Gautier V."/>
            <person name="Ament-Velasquez S.L."/>
            <person name="Kruys A."/>
            <person name="Hutchinson M.I."/>
            <person name="Powell A.J."/>
            <person name="Barry K."/>
            <person name="Miller A.N."/>
            <person name="Grigoriev I.V."/>
            <person name="Debuchy R."/>
            <person name="Gladieux P."/>
            <person name="Hiltunen Thoren M."/>
            <person name="Johannesson H."/>
        </authorList>
    </citation>
    <scope>NUCLEOTIDE SEQUENCE</scope>
    <source>
        <strain evidence="2">CBS 958.72</strain>
    </source>
</reference>
<accession>A0AAE0KH96</accession>
<feature type="region of interest" description="Disordered" evidence="1">
    <location>
        <begin position="20"/>
        <end position="48"/>
    </location>
</feature>
<dbReference type="EMBL" id="JAULSN010000003">
    <property type="protein sequence ID" value="KAK3376689.1"/>
    <property type="molecule type" value="Genomic_DNA"/>
</dbReference>
<protein>
    <submittedName>
        <fullName evidence="2">Uncharacterized protein</fullName>
    </submittedName>
</protein>
<dbReference type="AlphaFoldDB" id="A0AAE0KH96"/>
<evidence type="ECO:0000256" key="1">
    <source>
        <dbReference type="SAM" id="MobiDB-lite"/>
    </source>
</evidence>
<keyword evidence="3" id="KW-1185">Reference proteome</keyword>
<evidence type="ECO:0000313" key="2">
    <source>
        <dbReference type="EMBL" id="KAK3376689.1"/>
    </source>
</evidence>
<dbReference type="Proteomes" id="UP001287356">
    <property type="component" value="Unassembled WGS sequence"/>
</dbReference>
<reference evidence="2" key="2">
    <citation type="submission" date="2023-06" db="EMBL/GenBank/DDBJ databases">
        <authorList>
            <consortium name="Lawrence Berkeley National Laboratory"/>
            <person name="Haridas S."/>
            <person name="Hensen N."/>
            <person name="Bonometti L."/>
            <person name="Westerberg I."/>
            <person name="Brannstrom I.O."/>
            <person name="Guillou S."/>
            <person name="Cros-Aarteil S."/>
            <person name="Calhoun S."/>
            <person name="Kuo A."/>
            <person name="Mondo S."/>
            <person name="Pangilinan J."/>
            <person name="Riley R."/>
            <person name="Labutti K."/>
            <person name="Andreopoulos B."/>
            <person name="Lipzen A."/>
            <person name="Chen C."/>
            <person name="Yanf M."/>
            <person name="Daum C."/>
            <person name="Ng V."/>
            <person name="Clum A."/>
            <person name="Steindorff A."/>
            <person name="Ohm R."/>
            <person name="Martin F."/>
            <person name="Silar P."/>
            <person name="Natvig D."/>
            <person name="Lalanne C."/>
            <person name="Gautier V."/>
            <person name="Ament-Velasquez S.L."/>
            <person name="Kruys A."/>
            <person name="Hutchinson M.I."/>
            <person name="Powell A.J."/>
            <person name="Barry K."/>
            <person name="Miller A.N."/>
            <person name="Grigoriev I.V."/>
            <person name="Debuchy R."/>
            <person name="Gladieux P."/>
            <person name="Thoren M.H."/>
            <person name="Johannesson H."/>
        </authorList>
    </citation>
    <scope>NUCLEOTIDE SEQUENCE</scope>
    <source>
        <strain evidence="2">CBS 958.72</strain>
    </source>
</reference>
<evidence type="ECO:0000313" key="3">
    <source>
        <dbReference type="Proteomes" id="UP001287356"/>
    </source>
</evidence>
<comment type="caution">
    <text evidence="2">The sequence shown here is derived from an EMBL/GenBank/DDBJ whole genome shotgun (WGS) entry which is preliminary data.</text>
</comment>
<sequence>MTHPNSFVFDDFVVWPPSEPPDSLAEYTTDTPTDRLSSGTPPSTDVDADDVALASQSTARRDRGQLPFDLILVPHAFWDTFLQLKLEKLLDKKLPPNKSYKAEETNVVVSVTDRSERDLVKRFDELDIE</sequence>
<organism evidence="2 3">
    <name type="scientific">Lasiosphaeria ovina</name>
    <dbReference type="NCBI Taxonomy" id="92902"/>
    <lineage>
        <taxon>Eukaryota</taxon>
        <taxon>Fungi</taxon>
        <taxon>Dikarya</taxon>
        <taxon>Ascomycota</taxon>
        <taxon>Pezizomycotina</taxon>
        <taxon>Sordariomycetes</taxon>
        <taxon>Sordariomycetidae</taxon>
        <taxon>Sordariales</taxon>
        <taxon>Lasiosphaeriaceae</taxon>
        <taxon>Lasiosphaeria</taxon>
    </lineage>
</organism>
<feature type="compositionally biased region" description="Polar residues" evidence="1">
    <location>
        <begin position="26"/>
        <end position="43"/>
    </location>
</feature>
<gene>
    <name evidence="2" type="ORF">B0T24DRAFT_677563</name>
</gene>